<dbReference type="InterPro" id="IPR000719">
    <property type="entry name" value="Prot_kinase_dom"/>
</dbReference>
<evidence type="ECO:0000256" key="6">
    <source>
        <dbReference type="ARBA" id="ARBA00022840"/>
    </source>
</evidence>
<dbReference type="PANTHER" id="PTHR43671">
    <property type="entry name" value="SERINE/THREONINE-PROTEIN KINASE NEK"/>
    <property type="match status" value="1"/>
</dbReference>
<dbReference type="PROSITE" id="PS50011">
    <property type="entry name" value="PROTEIN_KINASE_DOM"/>
    <property type="match status" value="1"/>
</dbReference>
<comment type="catalytic activity">
    <reaction evidence="8">
        <text>L-seryl-[protein] + ATP = O-phospho-L-seryl-[protein] + ADP + H(+)</text>
        <dbReference type="Rhea" id="RHEA:17989"/>
        <dbReference type="Rhea" id="RHEA-COMP:9863"/>
        <dbReference type="Rhea" id="RHEA-COMP:11604"/>
        <dbReference type="ChEBI" id="CHEBI:15378"/>
        <dbReference type="ChEBI" id="CHEBI:29999"/>
        <dbReference type="ChEBI" id="CHEBI:30616"/>
        <dbReference type="ChEBI" id="CHEBI:83421"/>
        <dbReference type="ChEBI" id="CHEBI:456216"/>
        <dbReference type="EC" id="2.7.11.1"/>
    </reaction>
</comment>
<keyword evidence="3" id="KW-0808">Transferase</keyword>
<evidence type="ECO:0000256" key="5">
    <source>
        <dbReference type="ARBA" id="ARBA00022777"/>
    </source>
</evidence>
<evidence type="ECO:0000313" key="10">
    <source>
        <dbReference type="EMBL" id="AQA12990.1"/>
    </source>
</evidence>
<feature type="domain" description="Protein kinase" evidence="9">
    <location>
        <begin position="26"/>
        <end position="304"/>
    </location>
</feature>
<dbReference type="InterPro" id="IPR050660">
    <property type="entry name" value="NEK_Ser/Thr_kinase"/>
</dbReference>
<gene>
    <name evidence="10" type="ORF">BV401_23635</name>
</gene>
<reference evidence="10 11" key="1">
    <citation type="journal article" date="2017" name="J. Biotechnol.">
        <title>The complete genome sequence of Streptomyces autolyticus CGMCC 0516, the producer of geldanamycin, autolytimycin, reblastatin and elaiophylin.</title>
        <authorList>
            <person name="Yin M."/>
            <person name="Jiang M."/>
            <person name="Ren Z."/>
            <person name="Dong Y."/>
            <person name="Lu T."/>
        </authorList>
    </citation>
    <scope>NUCLEOTIDE SEQUENCE [LARGE SCALE GENOMIC DNA]</scope>
    <source>
        <strain evidence="10 11">CGMCC0516</strain>
    </source>
</reference>
<dbReference type="Pfam" id="PF00069">
    <property type="entry name" value="Pkinase"/>
    <property type="match status" value="1"/>
</dbReference>
<dbReference type="EMBL" id="CP019458">
    <property type="protein sequence ID" value="AQA12990.1"/>
    <property type="molecule type" value="Genomic_DNA"/>
</dbReference>
<evidence type="ECO:0000256" key="3">
    <source>
        <dbReference type="ARBA" id="ARBA00022679"/>
    </source>
</evidence>
<dbReference type="Proteomes" id="UP000187851">
    <property type="component" value="Chromosome"/>
</dbReference>
<protein>
    <recommendedName>
        <fullName evidence="1">non-specific serine/threonine protein kinase</fullName>
        <ecNumber evidence="1">2.7.11.1</ecNumber>
    </recommendedName>
</protein>
<keyword evidence="11" id="KW-1185">Reference proteome</keyword>
<sequence length="309" mass="33621">MTDERAPWAAPVRALAAYLAERGEQITRARSVSDRRGSTAWQVVADNGLYALKANTEGDHSERDKRAELDREARVIAELDRLAAIPSGYLVGAGHWEAGRWLAVTWAPGAPMWNALAPARHDADPRTRRLLITCARSMASAGAALHTTGWVHADIQPTNTLVTEDGTATLIDYALACGPVTPGRPDLETDRVPYRGALTHTTAPEIAQAVLDSSETEHIPVAAASDVWALGASLFWCWTGQRPVPYREPSGPRQERLRDIAEGITHDLALVRPWPFPAFEEALMACLHPDPHKRPTSGELTALLEGMTA</sequence>
<accession>A0ABN4WAQ2</accession>
<evidence type="ECO:0000256" key="4">
    <source>
        <dbReference type="ARBA" id="ARBA00022741"/>
    </source>
</evidence>
<evidence type="ECO:0000256" key="8">
    <source>
        <dbReference type="ARBA" id="ARBA00048679"/>
    </source>
</evidence>
<dbReference type="InterPro" id="IPR011009">
    <property type="entry name" value="Kinase-like_dom_sf"/>
</dbReference>
<keyword evidence="4" id="KW-0547">Nucleotide-binding</keyword>
<dbReference type="RefSeq" id="WP_079258332.1">
    <property type="nucleotide sequence ID" value="NZ_CP019458.1"/>
</dbReference>
<proteinExistence type="predicted"/>
<dbReference type="PANTHER" id="PTHR43671:SF98">
    <property type="entry name" value="SERINE_THREONINE-PROTEIN KINASE NEK11"/>
    <property type="match status" value="1"/>
</dbReference>
<evidence type="ECO:0000256" key="2">
    <source>
        <dbReference type="ARBA" id="ARBA00022527"/>
    </source>
</evidence>
<keyword evidence="5" id="KW-0418">Kinase</keyword>
<evidence type="ECO:0000256" key="1">
    <source>
        <dbReference type="ARBA" id="ARBA00012513"/>
    </source>
</evidence>
<evidence type="ECO:0000256" key="7">
    <source>
        <dbReference type="ARBA" id="ARBA00047899"/>
    </source>
</evidence>
<name>A0ABN4WAQ2_9ACTN</name>
<evidence type="ECO:0000313" key="11">
    <source>
        <dbReference type="Proteomes" id="UP000187851"/>
    </source>
</evidence>
<organism evidence="10 11">
    <name type="scientific">Streptomyces autolyticus</name>
    <dbReference type="NCBI Taxonomy" id="75293"/>
    <lineage>
        <taxon>Bacteria</taxon>
        <taxon>Bacillati</taxon>
        <taxon>Actinomycetota</taxon>
        <taxon>Actinomycetes</taxon>
        <taxon>Kitasatosporales</taxon>
        <taxon>Streptomycetaceae</taxon>
        <taxon>Streptomyces</taxon>
    </lineage>
</organism>
<dbReference type="SUPFAM" id="SSF56112">
    <property type="entry name" value="Protein kinase-like (PK-like)"/>
    <property type="match status" value="1"/>
</dbReference>
<dbReference type="SMART" id="SM00220">
    <property type="entry name" value="S_TKc"/>
    <property type="match status" value="1"/>
</dbReference>
<dbReference type="Gene3D" id="1.10.510.10">
    <property type="entry name" value="Transferase(Phosphotransferase) domain 1"/>
    <property type="match status" value="1"/>
</dbReference>
<dbReference type="EC" id="2.7.11.1" evidence="1"/>
<keyword evidence="2" id="KW-0723">Serine/threonine-protein kinase</keyword>
<keyword evidence="6" id="KW-0067">ATP-binding</keyword>
<comment type="catalytic activity">
    <reaction evidence="7">
        <text>L-threonyl-[protein] + ATP = O-phospho-L-threonyl-[protein] + ADP + H(+)</text>
        <dbReference type="Rhea" id="RHEA:46608"/>
        <dbReference type="Rhea" id="RHEA-COMP:11060"/>
        <dbReference type="Rhea" id="RHEA-COMP:11605"/>
        <dbReference type="ChEBI" id="CHEBI:15378"/>
        <dbReference type="ChEBI" id="CHEBI:30013"/>
        <dbReference type="ChEBI" id="CHEBI:30616"/>
        <dbReference type="ChEBI" id="CHEBI:61977"/>
        <dbReference type="ChEBI" id="CHEBI:456216"/>
        <dbReference type="EC" id="2.7.11.1"/>
    </reaction>
</comment>
<evidence type="ECO:0000259" key="9">
    <source>
        <dbReference type="PROSITE" id="PS50011"/>
    </source>
</evidence>